<dbReference type="InterPro" id="IPR001915">
    <property type="entry name" value="Peptidase_M48"/>
</dbReference>
<evidence type="ECO:0000313" key="15">
    <source>
        <dbReference type="Proteomes" id="UP000183940"/>
    </source>
</evidence>
<evidence type="ECO:0000256" key="9">
    <source>
        <dbReference type="ARBA" id="ARBA00023049"/>
    </source>
</evidence>
<dbReference type="EMBL" id="MLAW01000009">
    <property type="protein sequence ID" value="OJJ26239.1"/>
    <property type="molecule type" value="Genomic_DNA"/>
</dbReference>
<evidence type="ECO:0000256" key="4">
    <source>
        <dbReference type="ARBA" id="ARBA00022692"/>
    </source>
</evidence>
<feature type="transmembrane region" description="Helical" evidence="12">
    <location>
        <begin position="15"/>
        <end position="42"/>
    </location>
</feature>
<dbReference type="Gene3D" id="3.30.2010.10">
    <property type="entry name" value="Metalloproteases ('zincins'), catalytic domain"/>
    <property type="match status" value="1"/>
</dbReference>
<evidence type="ECO:0000256" key="11">
    <source>
        <dbReference type="SAM" id="MobiDB-lite"/>
    </source>
</evidence>
<evidence type="ECO:0000256" key="1">
    <source>
        <dbReference type="ARBA" id="ARBA00001947"/>
    </source>
</evidence>
<keyword evidence="7" id="KW-0862">Zinc</keyword>
<keyword evidence="4 12" id="KW-0812">Transmembrane</keyword>
<feature type="transmembrane region" description="Helical" evidence="12">
    <location>
        <begin position="180"/>
        <end position="198"/>
    </location>
</feature>
<gene>
    <name evidence="14" type="ORF">BI308_07520</name>
</gene>
<dbReference type="STRING" id="1925591.BI308_07520"/>
<dbReference type="Pfam" id="PF01435">
    <property type="entry name" value="Peptidase_M48"/>
    <property type="match status" value="1"/>
</dbReference>
<evidence type="ECO:0000259" key="13">
    <source>
        <dbReference type="Pfam" id="PF01435"/>
    </source>
</evidence>
<keyword evidence="3" id="KW-0645">Protease</keyword>
<feature type="domain" description="Peptidase M48" evidence="13">
    <location>
        <begin position="102"/>
        <end position="322"/>
    </location>
</feature>
<keyword evidence="2" id="KW-1003">Cell membrane</keyword>
<evidence type="ECO:0000313" key="14">
    <source>
        <dbReference type="EMBL" id="OJJ26239.1"/>
    </source>
</evidence>
<dbReference type="InterPro" id="IPR050083">
    <property type="entry name" value="HtpX_protease"/>
</dbReference>
<name>A0A1L9QUB1_9CYAN</name>
<protein>
    <recommendedName>
        <fullName evidence="13">Peptidase M48 domain-containing protein</fullName>
    </recommendedName>
</protein>
<evidence type="ECO:0000256" key="7">
    <source>
        <dbReference type="ARBA" id="ARBA00022833"/>
    </source>
</evidence>
<evidence type="ECO:0000256" key="10">
    <source>
        <dbReference type="ARBA" id="ARBA00023136"/>
    </source>
</evidence>
<evidence type="ECO:0000256" key="3">
    <source>
        <dbReference type="ARBA" id="ARBA00022670"/>
    </source>
</evidence>
<keyword evidence="9" id="KW-0482">Metalloprotease</keyword>
<evidence type="ECO:0000256" key="12">
    <source>
        <dbReference type="SAM" id="Phobius"/>
    </source>
</evidence>
<dbReference type="PANTHER" id="PTHR43221:SF2">
    <property type="entry name" value="PROTEASE HTPX HOMOLOG"/>
    <property type="match status" value="1"/>
</dbReference>
<dbReference type="AlphaFoldDB" id="A0A1L9QUB1"/>
<reference evidence="14" key="1">
    <citation type="submission" date="2016-10" db="EMBL/GenBank/DDBJ databases">
        <title>CRISPR-Cas defence system in Roseofilum reptotaenium: evidence of a bacteriophage-cyanobacterium arms race in the coral black band disease.</title>
        <authorList>
            <person name="Buerger P."/>
            <person name="Wood-Charlson E.M."/>
            <person name="Weynberg K.D."/>
            <person name="Willis B."/>
            <person name="Van Oppen M.J."/>
        </authorList>
    </citation>
    <scope>NUCLEOTIDE SEQUENCE [LARGE SCALE GENOMIC DNA]</scope>
    <source>
        <strain evidence="14">AO1-A</strain>
    </source>
</reference>
<feature type="region of interest" description="Disordered" evidence="11">
    <location>
        <begin position="325"/>
        <end position="361"/>
    </location>
</feature>
<accession>A0A1L9QUB1</accession>
<evidence type="ECO:0000256" key="8">
    <source>
        <dbReference type="ARBA" id="ARBA00022989"/>
    </source>
</evidence>
<proteinExistence type="predicted"/>
<dbReference type="PANTHER" id="PTHR43221">
    <property type="entry name" value="PROTEASE HTPX"/>
    <property type="match status" value="1"/>
</dbReference>
<organism evidence="14 15">
    <name type="scientific">Roseofilum reptotaenium AO1-A</name>
    <dbReference type="NCBI Taxonomy" id="1925591"/>
    <lineage>
        <taxon>Bacteria</taxon>
        <taxon>Bacillati</taxon>
        <taxon>Cyanobacteriota</taxon>
        <taxon>Cyanophyceae</taxon>
        <taxon>Desertifilales</taxon>
        <taxon>Desertifilaceae</taxon>
        <taxon>Roseofilum</taxon>
    </lineage>
</organism>
<sequence length="645" mass="71277">MNFFEHQEQAQRKTVYLVFLFAIAIISMILAIYAVVAIVIYIESQTGQWLFSPEILSIVAFNVLLIVGLGSGTKILQLRGGGKVVASSLGARLVHPGTHDKLERQLLNVVEEMAIASGNSIPPVYIMDRESGINAFAAGFTVNDAIIGVTKGCLTELERDELQGVIAHEFSHIIYGDMRLNLYLIGVLQGILLIHIIGRQILYMISNGPRVNRKKQGLIIIASIAILAIGYIGFICGRMIKSAISRQREFLADASAVQLTRNPQGLANALRKIGDLRDGSQIRTPRAEEASHLFFGEAISSFDSRLFATHPPLTERIERLENLPAGTLQGDVPPPAQERTAALESPETPGISGLQGGLQGGLQSGLQETTIHVDLASIVEEIGNTDSAHLNYAQSLLGQLPERIKTALTGDRGCRAIIYGLFLNSQNREIRQKQIAHLKATEPSEILNRLWQIVVCFEHLNPRYRLPLIDLTIPVLRHLSTDHYQHLSQQLQTLINTGGKLSLSEYTLQAVLFHRLAPHFHPYHPSKPPSTNETWNDCLVVLSGLAKVGHKDKQKAIEAFQSGLQRLRGASSKTLPNQLSPVNLSSIRRSLKRLMNTTPKVKQRIVDACAHTVLYDREVNLKQAELLRTIIILLDCPIPPFLETL</sequence>
<dbReference type="Proteomes" id="UP000183940">
    <property type="component" value="Unassembled WGS sequence"/>
</dbReference>
<keyword evidence="8 12" id="KW-1133">Transmembrane helix</keyword>
<dbReference type="GO" id="GO:0006508">
    <property type="term" value="P:proteolysis"/>
    <property type="evidence" value="ECO:0007669"/>
    <property type="project" value="UniProtKB-KW"/>
</dbReference>
<dbReference type="GO" id="GO:0046872">
    <property type="term" value="F:metal ion binding"/>
    <property type="evidence" value="ECO:0007669"/>
    <property type="project" value="UniProtKB-KW"/>
</dbReference>
<comment type="cofactor">
    <cofactor evidence="1">
        <name>Zn(2+)</name>
        <dbReference type="ChEBI" id="CHEBI:29105"/>
    </cofactor>
</comment>
<keyword evidence="5" id="KW-0479">Metal-binding</keyword>
<comment type="caution">
    <text evidence="14">The sequence shown here is derived from an EMBL/GenBank/DDBJ whole genome shotgun (WGS) entry which is preliminary data.</text>
</comment>
<keyword evidence="6" id="KW-0378">Hydrolase</keyword>
<evidence type="ECO:0000256" key="2">
    <source>
        <dbReference type="ARBA" id="ARBA00022475"/>
    </source>
</evidence>
<evidence type="ECO:0000256" key="6">
    <source>
        <dbReference type="ARBA" id="ARBA00022801"/>
    </source>
</evidence>
<keyword evidence="10 12" id="KW-0472">Membrane</keyword>
<keyword evidence="15" id="KW-1185">Reference proteome</keyword>
<dbReference type="GO" id="GO:0004222">
    <property type="term" value="F:metalloendopeptidase activity"/>
    <property type="evidence" value="ECO:0007669"/>
    <property type="project" value="InterPro"/>
</dbReference>
<dbReference type="CDD" id="cd07340">
    <property type="entry name" value="M48B_Htpx_like"/>
    <property type="match status" value="1"/>
</dbReference>
<feature type="transmembrane region" description="Helical" evidence="12">
    <location>
        <begin position="218"/>
        <end position="240"/>
    </location>
</feature>
<evidence type="ECO:0000256" key="5">
    <source>
        <dbReference type="ARBA" id="ARBA00022723"/>
    </source>
</evidence>
<feature type="transmembrane region" description="Helical" evidence="12">
    <location>
        <begin position="48"/>
        <end position="69"/>
    </location>
</feature>